<organism evidence="1 2">
    <name type="scientific">Sinorhizobium saheli</name>
    <dbReference type="NCBI Taxonomy" id="36856"/>
    <lineage>
        <taxon>Bacteria</taxon>
        <taxon>Pseudomonadati</taxon>
        <taxon>Pseudomonadota</taxon>
        <taxon>Alphaproteobacteria</taxon>
        <taxon>Hyphomicrobiales</taxon>
        <taxon>Rhizobiaceae</taxon>
        <taxon>Sinorhizobium/Ensifer group</taxon>
        <taxon>Sinorhizobium</taxon>
    </lineage>
</organism>
<dbReference type="EMBL" id="LNQB01000089">
    <property type="protein sequence ID" value="OAP39636.1"/>
    <property type="molecule type" value="Genomic_DNA"/>
</dbReference>
<name>A0A178XWV4_SINSA</name>
<evidence type="ECO:0000313" key="2">
    <source>
        <dbReference type="Proteomes" id="UP000078507"/>
    </source>
</evidence>
<reference evidence="1 2" key="1">
    <citation type="submission" date="2015-11" db="EMBL/GenBank/DDBJ databases">
        <title>Ensifer anhuiense sp. nov., an effective nitrogen fixation bacterium with Glycine soja.</title>
        <authorList>
            <person name="Yan H."/>
            <person name="Chen W."/>
        </authorList>
    </citation>
    <scope>NUCLEOTIDE SEQUENCE [LARGE SCALE GENOMIC DNA]</scope>
    <source>
        <strain evidence="1 2">LMG 7837</strain>
    </source>
</reference>
<keyword evidence="2" id="KW-1185">Reference proteome</keyword>
<evidence type="ECO:0000313" key="1">
    <source>
        <dbReference type="EMBL" id="OAP39636.1"/>
    </source>
</evidence>
<accession>A0A178XWV4</accession>
<proteinExistence type="predicted"/>
<comment type="caution">
    <text evidence="1">The sequence shown here is derived from an EMBL/GenBank/DDBJ whole genome shotgun (WGS) entry which is preliminary data.</text>
</comment>
<protein>
    <submittedName>
        <fullName evidence="1">Uncharacterized protein</fullName>
    </submittedName>
</protein>
<dbReference type="Proteomes" id="UP000078507">
    <property type="component" value="Unassembled WGS sequence"/>
</dbReference>
<sequence>MIGHNLASVTDNYTASQYNDLDALADETPGYGIAVCVEIDGAVRLHLAHEVAELSKRCAAG</sequence>
<gene>
    <name evidence="1" type="ORF">ATB98_04765</name>
</gene>
<dbReference type="AlphaFoldDB" id="A0A178XWV4"/>